<evidence type="ECO:0000256" key="1">
    <source>
        <dbReference type="ARBA" id="ARBA00022729"/>
    </source>
</evidence>
<accession>G3Q5W3</accession>
<sequence>MVLLVRIVGCCCCWTVCSSMDHHSAALPSLLLLACLAGFSTSETGAGGSVGETSYGPSSVEIDGVNVVTVGIPYYFECTASCFPGCKYSWTRGNVTTQGPVLSLQLLHTMPTETLTCTVVNTATGGSASVQKTLQVTAGPSNIQISGPTYLTDGVASTFSCSASCYPSCSYTWTVSWEGQQLSSHEGESISFAPYQSTVIAETLMCVAQDTVSHLFISTTLTRPVASVSGISIESPGTVTMGKTYAFTCNVACYPSCSFTWDYMGKTFQGDQTEIPILHKGERRKFVSHQDITFSEYSKIEHLTCVATNSISGASINTTVELTVIDPISVRATSEALPIAGKSFSLQCVGSQNPASITWLKNKQPVSASQTVHFSPDNVTMTFGPLLQADDGSYQCVVAEGEPIIQSSVYEMQVNYGPSSVVITGVDTMTLGMTYEFECSASCYPACQFTWSWGEETSPGPKLILQLEEPEQTQNLTCTALNPTTETSVAAQKTLHVIDGPTNIHVRGPAFLTAGVESNFTCSADCHPSCNFSWIVSADEQTLLVAQGSTISVDLSANASLSDVSVECKAQETLSHLYIENNLQLQLASLSNINIAGDSAVAIGSEYTYRCSAVCAPSCDFTWRFMGKIFEGDQLDLTISDYSKIEPLTCEAKNTLSNTTITATVNLTVTDPFSVRASSQAPPVAGRPFALLCEGPQEPDSITWLKNKNQMLASERVQFSPDNTTITFSFLVREDDGLYQCLVVEGENRTIHDNTLVVVVEGGVPNLSVGYLMEVNYGPNEVLIEKANELPVGEVMLVQPGSTTELQCSSQCFPACLITWFYQGTTLSTNASISFTPVIPPYAAALSCIASNPVTGQNGSAMTTVEVPDGPTNVVIGGPAALEIGVTASFTCSAECSPSCTFTWTLYGGTMTGSVIDITVNRHVSSESISCQAENTFTGQTATANETLSVSDPHWCGC</sequence>
<evidence type="ECO:0000256" key="3">
    <source>
        <dbReference type="ARBA" id="ARBA00023180"/>
    </source>
</evidence>
<protein>
    <recommendedName>
        <fullName evidence="6">Ig-like domain-containing protein</fullName>
    </recommendedName>
</protein>
<dbReference type="InterPro" id="IPR052598">
    <property type="entry name" value="IgSF_CEA-related"/>
</dbReference>
<evidence type="ECO:0000256" key="5">
    <source>
        <dbReference type="SAM" id="SignalP"/>
    </source>
</evidence>
<dbReference type="PROSITE" id="PS51257">
    <property type="entry name" value="PROKAR_LIPOPROTEIN"/>
    <property type="match status" value="1"/>
</dbReference>
<dbReference type="SUPFAM" id="SSF48726">
    <property type="entry name" value="Immunoglobulin"/>
    <property type="match status" value="6"/>
</dbReference>
<dbReference type="PANTHER" id="PTHR44337">
    <property type="entry name" value="CARCINOEMBRYONIC ANTIGEN-RELATED CELL ADHESION MOLECULE 8"/>
    <property type="match status" value="1"/>
</dbReference>
<feature type="signal peptide" evidence="5">
    <location>
        <begin position="1"/>
        <end position="19"/>
    </location>
</feature>
<dbReference type="eggNOG" id="ENOG502SI4C">
    <property type="taxonomic scope" value="Eukaryota"/>
</dbReference>
<dbReference type="InterPro" id="IPR036179">
    <property type="entry name" value="Ig-like_dom_sf"/>
</dbReference>
<dbReference type="Ensembl" id="ENSGACT00000025318.2">
    <property type="protein sequence ID" value="ENSGACP00000025269.2"/>
    <property type="gene ID" value="ENSGACG00000019110.2"/>
</dbReference>
<feature type="domain" description="Ig-like" evidence="6">
    <location>
        <begin position="672"/>
        <end position="757"/>
    </location>
</feature>
<evidence type="ECO:0000259" key="6">
    <source>
        <dbReference type="PROSITE" id="PS50835"/>
    </source>
</evidence>
<feature type="domain" description="Ig-like" evidence="6">
    <location>
        <begin position="418"/>
        <end position="496"/>
    </location>
</feature>
<feature type="chain" id="PRO_5043590271" description="Ig-like domain-containing protein" evidence="5">
    <location>
        <begin position="20"/>
        <end position="958"/>
    </location>
</feature>
<name>G3Q5W3_GASAC</name>
<evidence type="ECO:0000313" key="8">
    <source>
        <dbReference type="Proteomes" id="UP000007635"/>
    </source>
</evidence>
<dbReference type="STRING" id="69293.ENSGACP00000025269"/>
<evidence type="ECO:0000256" key="4">
    <source>
        <dbReference type="ARBA" id="ARBA00023319"/>
    </source>
</evidence>
<dbReference type="Gene3D" id="2.60.40.10">
    <property type="entry name" value="Immunoglobulins"/>
    <property type="match status" value="4"/>
</dbReference>
<feature type="domain" description="Ig-like" evidence="6">
    <location>
        <begin position="224"/>
        <end position="323"/>
    </location>
</feature>
<feature type="domain" description="Ig-like" evidence="6">
    <location>
        <begin position="327"/>
        <end position="415"/>
    </location>
</feature>
<dbReference type="Pfam" id="PF13927">
    <property type="entry name" value="Ig_3"/>
    <property type="match status" value="1"/>
</dbReference>
<dbReference type="InParanoid" id="G3Q5W3"/>
<organism evidence="7 8">
    <name type="scientific">Gasterosteus aculeatus aculeatus</name>
    <name type="common">three-spined stickleback</name>
    <dbReference type="NCBI Taxonomy" id="481459"/>
    <lineage>
        <taxon>Eukaryota</taxon>
        <taxon>Metazoa</taxon>
        <taxon>Chordata</taxon>
        <taxon>Craniata</taxon>
        <taxon>Vertebrata</taxon>
        <taxon>Euteleostomi</taxon>
        <taxon>Actinopterygii</taxon>
        <taxon>Neopterygii</taxon>
        <taxon>Teleostei</taxon>
        <taxon>Neoteleostei</taxon>
        <taxon>Acanthomorphata</taxon>
        <taxon>Eupercaria</taxon>
        <taxon>Perciformes</taxon>
        <taxon>Cottioidei</taxon>
        <taxon>Gasterosteales</taxon>
        <taxon>Gasterosteidae</taxon>
        <taxon>Gasterosteus</taxon>
    </lineage>
</organism>
<dbReference type="SMART" id="SM00408">
    <property type="entry name" value="IGc2"/>
    <property type="match status" value="3"/>
</dbReference>
<reference evidence="7" key="3">
    <citation type="submission" date="2025-09" db="UniProtKB">
        <authorList>
            <consortium name="Ensembl"/>
        </authorList>
    </citation>
    <scope>IDENTIFICATION</scope>
</reference>
<keyword evidence="8" id="KW-1185">Reference proteome</keyword>
<dbReference type="InterPro" id="IPR013783">
    <property type="entry name" value="Ig-like_fold"/>
</dbReference>
<keyword evidence="1 5" id="KW-0732">Signal</keyword>
<feature type="domain" description="Ig-like" evidence="6">
    <location>
        <begin position="779"/>
        <end position="866"/>
    </location>
</feature>
<keyword evidence="3" id="KW-0325">Glycoprotein</keyword>
<dbReference type="InterPro" id="IPR003599">
    <property type="entry name" value="Ig_sub"/>
</dbReference>
<proteinExistence type="predicted"/>
<dbReference type="PANTHER" id="PTHR44337:SF20">
    <property type="entry name" value="CARCINOEMBRYONIC ANTIGEN-RELATED CELL ADHESION MOLECULE 5-RELATED"/>
    <property type="match status" value="1"/>
</dbReference>
<dbReference type="SMART" id="SM00409">
    <property type="entry name" value="IG"/>
    <property type="match status" value="6"/>
</dbReference>
<dbReference type="AlphaFoldDB" id="G3Q5W3"/>
<dbReference type="Proteomes" id="UP000007635">
    <property type="component" value="Chromosome IV"/>
</dbReference>
<feature type="domain" description="Ig-like" evidence="6">
    <location>
        <begin position="140"/>
        <end position="222"/>
    </location>
</feature>
<dbReference type="InterPro" id="IPR007110">
    <property type="entry name" value="Ig-like_dom"/>
</dbReference>
<reference evidence="7" key="2">
    <citation type="submission" date="2025-08" db="UniProtKB">
        <authorList>
            <consortium name="Ensembl"/>
        </authorList>
    </citation>
    <scope>IDENTIFICATION</scope>
</reference>
<feature type="domain" description="Ig-like" evidence="6">
    <location>
        <begin position="57"/>
        <end position="135"/>
    </location>
</feature>
<evidence type="ECO:0000256" key="2">
    <source>
        <dbReference type="ARBA" id="ARBA00023157"/>
    </source>
</evidence>
<feature type="domain" description="Ig-like" evidence="6">
    <location>
        <begin position="871"/>
        <end position="949"/>
    </location>
</feature>
<keyword evidence="4" id="KW-0393">Immunoglobulin domain</keyword>
<reference evidence="7 8" key="1">
    <citation type="journal article" date="2021" name="G3 (Bethesda)">
        <title>Improved contiguity of the threespine stickleback genome using long-read sequencing.</title>
        <authorList>
            <person name="Nath S."/>
            <person name="Shaw D.E."/>
            <person name="White M.A."/>
        </authorList>
    </citation>
    <scope>NUCLEOTIDE SEQUENCE [LARGE SCALE GENOMIC DNA]</scope>
    <source>
        <strain evidence="7 8">Lake Benthic</strain>
    </source>
</reference>
<keyword evidence="2" id="KW-1015">Disulfide bond</keyword>
<evidence type="ECO:0000313" key="7">
    <source>
        <dbReference type="Ensembl" id="ENSGACP00000025269.2"/>
    </source>
</evidence>
<dbReference type="PROSITE" id="PS50835">
    <property type="entry name" value="IG_LIKE"/>
    <property type="match status" value="8"/>
</dbReference>
<dbReference type="GeneTree" id="ENSGT01100000263479"/>
<dbReference type="InterPro" id="IPR003598">
    <property type="entry name" value="Ig_sub2"/>
</dbReference>